<reference evidence="2 3" key="1">
    <citation type="submission" date="2024-05" db="EMBL/GenBank/DDBJ databases">
        <authorList>
            <person name="Wallberg A."/>
        </authorList>
    </citation>
    <scope>NUCLEOTIDE SEQUENCE [LARGE SCALE GENOMIC DNA]</scope>
</reference>
<dbReference type="Proteomes" id="UP001497623">
    <property type="component" value="Unassembled WGS sequence"/>
</dbReference>
<sequence length="984" mass="111873">MSQSFKKGDNEANFTQCDINITNLKKDVEIKNEPLEQIDDWMGKKEFNEEEGIDTSRNIDMKKEIKVKKDPGESNYDQKPMQIPKNEDVEMKVEEEIYSSMEDDSENESEEKNSDACDQESEDEDLIGPYVSSIKNGIELIGKLGTFACGGIMDKAKMKQIYVKGVGKLEIPLSYRQAEVLKSKCAVAPFGKGSETLVDKLVRDAWQIDAKDVTVGKKFDKFKEEYIAEIIIPTLMGESITENYQVESELNKLVYYEKGGHFVAHRNTEKAPGMFATLVIQLPAGHEGGELIVRHNEETKVFDFEYESRNNFYFTAFFADCEHELKKIIGGHQLVLIYNLICKNSQATLQPNDDNIKLNNNQNFITIMKKSVKEWESDDKGPEYLTLKLDHLYTGTNISFQNLKGKDKTVADTLCLCPDIQVYLATITKTVFILDRNPDRNEWDDYPDEGEEEDYPDEASETAEYEKKSSYKLRNWMDVNHYKPRLGERKLRKKEMLIKENIFMNYGERCEAKYTYPDNAGCDYFYKARALVFMPKSHEISILFSANINSALAKCKKLVKSKKMDDALEMLKGILSYVIKSHTNSSSLLQDSDNVTIIFEIMILFGDKIKYLANPLLLALARSSKSGYRQGKIGLPNKSSAVALANLINILGWDSLRVSVLQLVKESAECQIESCVQLVNSLLKLGLYDQAISIVGKIGLPNKNSAVALANLINILGWDSLRVSVLQLVKESADCQIESCVQLVNSLLKLGLYDQAISIVEVAAPQIIEKTGHLSIEGGDFQTIFSNLQDNGWKNLTLKSVIVLWPAVLFVDKINCDISLIDNFVKAVMEHKDSSEILEALLEIPIVIETKDNPSVQLIVQKRIQQLDIPNPVFSWAMPNAQLSNYFNEKLLDKVNNFLRSDKKTITIEGAFQGKKEADKFCQKYFSSWSDFLSQKYSAKYENSGVRKKVKCTIIKTKHYFNAEVKHYNFMLNKSKNLKEKFCE</sequence>
<dbReference type="Gene3D" id="2.60.120.620">
    <property type="entry name" value="q2cbj1_9rhob like domain"/>
    <property type="match status" value="1"/>
</dbReference>
<proteinExistence type="predicted"/>
<feature type="region of interest" description="Disordered" evidence="1">
    <location>
        <begin position="99"/>
        <end position="123"/>
    </location>
</feature>
<evidence type="ECO:0000313" key="2">
    <source>
        <dbReference type="EMBL" id="CAL4068991.1"/>
    </source>
</evidence>
<dbReference type="EMBL" id="CAXKWB010003336">
    <property type="protein sequence ID" value="CAL4068991.1"/>
    <property type="molecule type" value="Genomic_DNA"/>
</dbReference>
<accession>A0AAV2Q691</accession>
<keyword evidence="3" id="KW-1185">Reference proteome</keyword>
<feature type="region of interest" description="Disordered" evidence="1">
    <location>
        <begin position="442"/>
        <end position="463"/>
    </location>
</feature>
<feature type="compositionally biased region" description="Acidic residues" evidence="1">
    <location>
        <begin position="444"/>
        <end position="463"/>
    </location>
</feature>
<gene>
    <name evidence="2" type="ORF">MNOR_LOCUS7530</name>
</gene>
<evidence type="ECO:0000313" key="3">
    <source>
        <dbReference type="Proteomes" id="UP001497623"/>
    </source>
</evidence>
<evidence type="ECO:0000256" key="1">
    <source>
        <dbReference type="SAM" id="MobiDB-lite"/>
    </source>
</evidence>
<organism evidence="2 3">
    <name type="scientific">Meganyctiphanes norvegica</name>
    <name type="common">Northern krill</name>
    <name type="synonym">Thysanopoda norvegica</name>
    <dbReference type="NCBI Taxonomy" id="48144"/>
    <lineage>
        <taxon>Eukaryota</taxon>
        <taxon>Metazoa</taxon>
        <taxon>Ecdysozoa</taxon>
        <taxon>Arthropoda</taxon>
        <taxon>Crustacea</taxon>
        <taxon>Multicrustacea</taxon>
        <taxon>Malacostraca</taxon>
        <taxon>Eumalacostraca</taxon>
        <taxon>Eucarida</taxon>
        <taxon>Euphausiacea</taxon>
        <taxon>Euphausiidae</taxon>
        <taxon>Meganyctiphanes</taxon>
    </lineage>
</organism>
<feature type="region of interest" description="Disordered" evidence="1">
    <location>
        <begin position="42"/>
        <end position="81"/>
    </location>
</feature>
<dbReference type="PANTHER" id="PTHR33099:SF7">
    <property type="entry name" value="MYND-TYPE DOMAIN-CONTAINING PROTEIN"/>
    <property type="match status" value="1"/>
</dbReference>
<dbReference type="PANTHER" id="PTHR33099">
    <property type="entry name" value="FE2OG DIOXYGENASE DOMAIN-CONTAINING PROTEIN"/>
    <property type="match status" value="1"/>
</dbReference>
<feature type="non-terminal residue" evidence="2">
    <location>
        <position position="984"/>
    </location>
</feature>
<name>A0AAV2Q691_MEGNR</name>
<feature type="compositionally biased region" description="Basic and acidic residues" evidence="1">
    <location>
        <begin position="57"/>
        <end position="72"/>
    </location>
</feature>
<protein>
    <recommendedName>
        <fullName evidence="4">Prolyl 4-hydroxylase alpha subunit Fe(2+) 2OG dioxygenase domain-containing protein</fullName>
    </recommendedName>
</protein>
<comment type="caution">
    <text evidence="2">The sequence shown here is derived from an EMBL/GenBank/DDBJ whole genome shotgun (WGS) entry which is preliminary data.</text>
</comment>
<evidence type="ECO:0008006" key="4">
    <source>
        <dbReference type="Google" id="ProtNLM"/>
    </source>
</evidence>
<dbReference type="AlphaFoldDB" id="A0AAV2Q691"/>